<dbReference type="Proteomes" id="UP000626109">
    <property type="component" value="Unassembled WGS sequence"/>
</dbReference>
<keyword evidence="1" id="KW-0812">Transmembrane</keyword>
<feature type="transmembrane region" description="Helical" evidence="1">
    <location>
        <begin position="63"/>
        <end position="87"/>
    </location>
</feature>
<evidence type="ECO:0000313" key="3">
    <source>
        <dbReference type="Proteomes" id="UP000626109"/>
    </source>
</evidence>
<dbReference type="EMBL" id="CAJNNW010037335">
    <property type="protein sequence ID" value="CAE8740933.1"/>
    <property type="molecule type" value="Genomic_DNA"/>
</dbReference>
<evidence type="ECO:0000313" key="2">
    <source>
        <dbReference type="EMBL" id="CAE8740933.1"/>
    </source>
</evidence>
<sequence length="122" mass="13717">MKWQHEVIVSASVHAIYRAHLLFFAWLIGVVFAVDDKSSLSLVVELGGHKADLSLLAPFLLDFLMLLLLLFLVLFFSLFFFLLLMLLEQDLLCTARLQDPCPCELLGVVFVSARSQQSCTEG</sequence>
<keyword evidence="1" id="KW-0472">Membrane</keyword>
<proteinExistence type="predicted"/>
<keyword evidence="1" id="KW-1133">Transmembrane helix</keyword>
<accession>A0A813LXM3</accession>
<dbReference type="AlphaFoldDB" id="A0A813LXM3"/>
<protein>
    <submittedName>
        <fullName evidence="2">Uncharacterized protein</fullName>
    </submittedName>
</protein>
<feature type="transmembrane region" description="Helical" evidence="1">
    <location>
        <begin position="15"/>
        <end position="34"/>
    </location>
</feature>
<evidence type="ECO:0000256" key="1">
    <source>
        <dbReference type="SAM" id="Phobius"/>
    </source>
</evidence>
<comment type="caution">
    <text evidence="2">The sequence shown here is derived from an EMBL/GenBank/DDBJ whole genome shotgun (WGS) entry which is preliminary data.</text>
</comment>
<gene>
    <name evidence="2" type="ORF">PGLA2088_LOCUS50234</name>
</gene>
<name>A0A813LXM3_POLGL</name>
<reference evidence="2" key="1">
    <citation type="submission" date="2021-02" db="EMBL/GenBank/DDBJ databases">
        <authorList>
            <person name="Dougan E. K."/>
            <person name="Rhodes N."/>
            <person name="Thang M."/>
            <person name="Chan C."/>
        </authorList>
    </citation>
    <scope>NUCLEOTIDE SEQUENCE</scope>
</reference>
<organism evidence="2 3">
    <name type="scientific">Polarella glacialis</name>
    <name type="common">Dinoflagellate</name>
    <dbReference type="NCBI Taxonomy" id="89957"/>
    <lineage>
        <taxon>Eukaryota</taxon>
        <taxon>Sar</taxon>
        <taxon>Alveolata</taxon>
        <taxon>Dinophyceae</taxon>
        <taxon>Suessiales</taxon>
        <taxon>Suessiaceae</taxon>
        <taxon>Polarella</taxon>
    </lineage>
</organism>